<evidence type="ECO:0000313" key="4">
    <source>
        <dbReference type="Proteomes" id="UP000007374"/>
    </source>
</evidence>
<feature type="domain" description="YCII-related" evidence="2">
    <location>
        <begin position="18"/>
        <end position="129"/>
    </location>
</feature>
<dbReference type="InterPro" id="IPR005545">
    <property type="entry name" value="YCII"/>
</dbReference>
<evidence type="ECO:0000313" key="3">
    <source>
        <dbReference type="EMBL" id="EKF43494.1"/>
    </source>
</evidence>
<evidence type="ECO:0000256" key="1">
    <source>
        <dbReference type="ARBA" id="ARBA00007689"/>
    </source>
</evidence>
<sequence length="146" mass="16280">MSDCGKLARLEARKGTGMLYAILCYHDEDVVMSWTKEEDDAVLAKRHKVQQELVDKGRMGPALRLLPTSAATTIRNSGDEQLVLDGPFAETKEQLLGFYVVDCESLEEVIDFAKRMKEGENTCTFEIRPMSIFQTGNLSGKETLAS</sequence>
<proteinExistence type="inferred from homology"/>
<reference evidence="3 4" key="1">
    <citation type="journal article" date="2012" name="J. Bacteriol.">
        <title>Genome Sequence of Nitratireductor indicus Type Strain C115.</title>
        <authorList>
            <person name="Lai Q."/>
            <person name="Li G."/>
            <person name="Yu Z."/>
            <person name="Shao Z."/>
        </authorList>
    </citation>
    <scope>NUCLEOTIDE SEQUENCE [LARGE SCALE GENOMIC DNA]</scope>
    <source>
        <strain evidence="3 4">C115</strain>
    </source>
</reference>
<comment type="similarity">
    <text evidence="1">Belongs to the YciI family.</text>
</comment>
<dbReference type="PATRIC" id="fig|1231190.3.peg.1190"/>
<dbReference type="SUPFAM" id="SSF54909">
    <property type="entry name" value="Dimeric alpha+beta barrel"/>
    <property type="match status" value="1"/>
</dbReference>
<dbReference type="eggNOG" id="COG3795">
    <property type="taxonomic scope" value="Bacteria"/>
</dbReference>
<protein>
    <submittedName>
        <fullName evidence="3">DGPFAETKE domain-containing protein</fullName>
    </submittedName>
</protein>
<dbReference type="PANTHER" id="PTHR35174">
    <property type="entry name" value="BLL7171 PROTEIN-RELATED"/>
    <property type="match status" value="1"/>
</dbReference>
<dbReference type="InterPro" id="IPR011008">
    <property type="entry name" value="Dimeric_a/b-barrel"/>
</dbReference>
<evidence type="ECO:0000259" key="2">
    <source>
        <dbReference type="Pfam" id="PF03795"/>
    </source>
</evidence>
<dbReference type="EMBL" id="AMSI01000003">
    <property type="protein sequence ID" value="EKF43494.1"/>
    <property type="molecule type" value="Genomic_DNA"/>
</dbReference>
<accession>K2NZX7</accession>
<dbReference type="Gene3D" id="3.30.70.1060">
    <property type="entry name" value="Dimeric alpha+beta barrel"/>
    <property type="match status" value="1"/>
</dbReference>
<dbReference type="Proteomes" id="UP000007374">
    <property type="component" value="Unassembled WGS sequence"/>
</dbReference>
<dbReference type="STRING" id="721133.SAMN05216176_101171"/>
<comment type="caution">
    <text evidence="3">The sequence shown here is derived from an EMBL/GenBank/DDBJ whole genome shotgun (WGS) entry which is preliminary data.</text>
</comment>
<keyword evidence="4" id="KW-1185">Reference proteome</keyword>
<dbReference type="Pfam" id="PF03795">
    <property type="entry name" value="YCII"/>
    <property type="match status" value="1"/>
</dbReference>
<gene>
    <name evidence="3" type="ORF">NA8A_05663</name>
</gene>
<dbReference type="AlphaFoldDB" id="K2NZX7"/>
<organism evidence="3 4">
    <name type="scientific">Nitratireductor indicus C115</name>
    <dbReference type="NCBI Taxonomy" id="1231190"/>
    <lineage>
        <taxon>Bacteria</taxon>
        <taxon>Pseudomonadati</taxon>
        <taxon>Pseudomonadota</taxon>
        <taxon>Alphaproteobacteria</taxon>
        <taxon>Hyphomicrobiales</taxon>
        <taxon>Phyllobacteriaceae</taxon>
        <taxon>Nitratireductor</taxon>
    </lineage>
</organism>
<name>K2NZX7_9HYPH</name>
<dbReference type="PANTHER" id="PTHR35174:SF3">
    <property type="entry name" value="BLL7171 PROTEIN"/>
    <property type="match status" value="1"/>
</dbReference>